<gene>
    <name evidence="3" type="ORF">US31_C0006G0020</name>
</gene>
<feature type="transmembrane region" description="Helical" evidence="1">
    <location>
        <begin position="61"/>
        <end position="80"/>
    </location>
</feature>
<protein>
    <recommendedName>
        <fullName evidence="2">EamA domain-containing protein</fullName>
    </recommendedName>
</protein>
<comment type="caution">
    <text evidence="3">The sequence shown here is derived from an EMBL/GenBank/DDBJ whole genome shotgun (WGS) entry which is preliminary data.</text>
</comment>
<accession>A0A0G0I1Z2</accession>
<feature type="transmembrane region" description="Helical" evidence="1">
    <location>
        <begin position="203"/>
        <end position="223"/>
    </location>
</feature>
<feature type="transmembrane region" description="Helical" evidence="1">
    <location>
        <begin position="173"/>
        <end position="191"/>
    </location>
</feature>
<proteinExistence type="predicted"/>
<evidence type="ECO:0000313" key="4">
    <source>
        <dbReference type="Proteomes" id="UP000034508"/>
    </source>
</evidence>
<name>A0A0G0I1Z2_9BACT</name>
<dbReference type="SUPFAM" id="SSF103481">
    <property type="entry name" value="Multidrug resistance efflux transporter EmrE"/>
    <property type="match status" value="1"/>
</dbReference>
<feature type="transmembrane region" description="Helical" evidence="1">
    <location>
        <begin position="229"/>
        <end position="252"/>
    </location>
</feature>
<sequence>MFPFIAALTQVGGILVDKITLTRRQVSVHVFVPILFLFIFLLTAVLFPFLGKISIEFFSSYYLLIFLAMLIAGVVWNFFYYQGVQAEKVYEFQLIMMLQPLLTILLATIFLKGERNLQIEIIAIVAAIFLIVSHINQAHLEITLGGYKLLLAVIFMSVELILIKILLAVLSPVALYCIRTGILFVFFVLFYRPQIKKVAKENTVLILISATLGTVQMISKFYGFEQFGVVYTSLVLILSPILVYILSIIFLHEKLKLKTVLSGIVILGCIIYATLIGK</sequence>
<keyword evidence="1" id="KW-0472">Membrane</keyword>
<dbReference type="GO" id="GO:0016020">
    <property type="term" value="C:membrane"/>
    <property type="evidence" value="ECO:0007669"/>
    <property type="project" value="InterPro"/>
</dbReference>
<organism evidence="3 4">
    <name type="scientific">Berkelbacteria bacterium GW2011_GWA1_36_9</name>
    <dbReference type="NCBI Taxonomy" id="1618331"/>
    <lineage>
        <taxon>Bacteria</taxon>
        <taxon>Candidatus Berkelbacteria</taxon>
    </lineage>
</organism>
<feature type="transmembrane region" description="Helical" evidence="1">
    <location>
        <begin position="147"/>
        <end position="167"/>
    </location>
</feature>
<dbReference type="InterPro" id="IPR000620">
    <property type="entry name" value="EamA_dom"/>
</dbReference>
<dbReference type="EMBL" id="LBSM01000006">
    <property type="protein sequence ID" value="KKQ18289.1"/>
    <property type="molecule type" value="Genomic_DNA"/>
</dbReference>
<evidence type="ECO:0000256" key="1">
    <source>
        <dbReference type="SAM" id="Phobius"/>
    </source>
</evidence>
<keyword evidence="1" id="KW-1133">Transmembrane helix</keyword>
<dbReference type="Pfam" id="PF00892">
    <property type="entry name" value="EamA"/>
    <property type="match status" value="1"/>
</dbReference>
<dbReference type="InterPro" id="IPR037185">
    <property type="entry name" value="EmrE-like"/>
</dbReference>
<feature type="transmembrane region" description="Helical" evidence="1">
    <location>
        <begin position="117"/>
        <end position="135"/>
    </location>
</feature>
<dbReference type="Proteomes" id="UP000034508">
    <property type="component" value="Unassembled WGS sequence"/>
</dbReference>
<reference evidence="3 4" key="1">
    <citation type="journal article" date="2015" name="Nature">
        <title>rRNA introns, odd ribosomes, and small enigmatic genomes across a large radiation of phyla.</title>
        <authorList>
            <person name="Brown C.T."/>
            <person name="Hug L.A."/>
            <person name="Thomas B.C."/>
            <person name="Sharon I."/>
            <person name="Castelle C.J."/>
            <person name="Singh A."/>
            <person name="Wilkins M.J."/>
            <person name="Williams K.H."/>
            <person name="Banfield J.F."/>
        </authorList>
    </citation>
    <scope>NUCLEOTIDE SEQUENCE [LARGE SCALE GENOMIC DNA]</scope>
</reference>
<feature type="transmembrane region" description="Helical" evidence="1">
    <location>
        <begin position="259"/>
        <end position="277"/>
    </location>
</feature>
<keyword evidence="1" id="KW-0812">Transmembrane</keyword>
<dbReference type="AlphaFoldDB" id="A0A0G0I1Z2"/>
<feature type="domain" description="EamA" evidence="2">
    <location>
        <begin position="149"/>
        <end position="271"/>
    </location>
</feature>
<evidence type="ECO:0000313" key="3">
    <source>
        <dbReference type="EMBL" id="KKQ18289.1"/>
    </source>
</evidence>
<feature type="transmembrane region" description="Helical" evidence="1">
    <location>
        <begin position="92"/>
        <end position="111"/>
    </location>
</feature>
<feature type="transmembrane region" description="Helical" evidence="1">
    <location>
        <begin position="28"/>
        <end position="49"/>
    </location>
</feature>
<evidence type="ECO:0000259" key="2">
    <source>
        <dbReference type="Pfam" id="PF00892"/>
    </source>
</evidence>